<protein>
    <submittedName>
        <fullName evidence="1">Uncharacterized protein</fullName>
    </submittedName>
</protein>
<dbReference type="InterPro" id="IPR058870">
    <property type="entry name" value="YuzC"/>
</dbReference>
<sequence>MHYHHTFYLDRPVREQNSPFPPVKTELFEESLYAYEELMEQGKIILNSLQSSKELIRELMNAAQESNDEEVDRIIQSTGVSSIVNTSYTPNGVTFTLYADSESVSRCCTLTMYLRWG</sequence>
<evidence type="ECO:0000313" key="2">
    <source>
        <dbReference type="Proteomes" id="UP000784880"/>
    </source>
</evidence>
<name>A0ABS6JET5_9BACI</name>
<reference evidence="1 2" key="1">
    <citation type="submission" date="2021-06" db="EMBL/GenBank/DDBJ databases">
        <title>Bacillus sp. RD4P76, an endophyte from a halophyte.</title>
        <authorList>
            <person name="Sun J.-Q."/>
        </authorList>
    </citation>
    <scope>NUCLEOTIDE SEQUENCE [LARGE SCALE GENOMIC DNA]</scope>
    <source>
        <strain evidence="1 2">CGMCC 1.15917</strain>
    </source>
</reference>
<dbReference type="RefSeq" id="WP_217066371.1">
    <property type="nucleotide sequence ID" value="NZ_JAHQCS010000094.1"/>
</dbReference>
<dbReference type="Pfam" id="PF26344">
    <property type="entry name" value="YuzC"/>
    <property type="match status" value="1"/>
</dbReference>
<gene>
    <name evidence="1" type="ORF">KS419_10575</name>
</gene>
<dbReference type="Proteomes" id="UP000784880">
    <property type="component" value="Unassembled WGS sequence"/>
</dbReference>
<dbReference type="EMBL" id="JAHQCS010000094">
    <property type="protein sequence ID" value="MBU9712186.1"/>
    <property type="molecule type" value="Genomic_DNA"/>
</dbReference>
<proteinExistence type="predicted"/>
<evidence type="ECO:0000313" key="1">
    <source>
        <dbReference type="EMBL" id="MBU9712186.1"/>
    </source>
</evidence>
<comment type="caution">
    <text evidence="1">The sequence shown here is derived from an EMBL/GenBank/DDBJ whole genome shotgun (WGS) entry which is preliminary data.</text>
</comment>
<keyword evidence="2" id="KW-1185">Reference proteome</keyword>
<accession>A0ABS6JET5</accession>
<organism evidence="1 2">
    <name type="scientific">Evansella tamaricis</name>
    <dbReference type="NCBI Taxonomy" id="2069301"/>
    <lineage>
        <taxon>Bacteria</taxon>
        <taxon>Bacillati</taxon>
        <taxon>Bacillota</taxon>
        <taxon>Bacilli</taxon>
        <taxon>Bacillales</taxon>
        <taxon>Bacillaceae</taxon>
        <taxon>Evansella</taxon>
    </lineage>
</organism>